<dbReference type="RefSeq" id="WP_274149195.1">
    <property type="nucleotide sequence ID" value="NZ_CP117811.1"/>
</dbReference>
<dbReference type="Gene3D" id="3.40.190.10">
    <property type="entry name" value="Periplasmic binding protein-like II"/>
    <property type="match status" value="4"/>
</dbReference>
<feature type="signal peptide" evidence="1">
    <location>
        <begin position="1"/>
        <end position="24"/>
    </location>
</feature>
<dbReference type="Pfam" id="PF13531">
    <property type="entry name" value="SBP_bac_11"/>
    <property type="match status" value="2"/>
</dbReference>
<evidence type="ECO:0000313" key="3">
    <source>
        <dbReference type="Proteomes" id="UP001214250"/>
    </source>
</evidence>
<accession>A0ABY7VRM3</accession>
<evidence type="ECO:0000256" key="1">
    <source>
        <dbReference type="SAM" id="SignalP"/>
    </source>
</evidence>
<dbReference type="InterPro" id="IPR050682">
    <property type="entry name" value="ModA/WtpA"/>
</dbReference>
<sequence>MNKAKYIFFSLVAGLLIATFILSKNDPSETGEVQQTLDFYCAAGMKLPVTAVVKNYERDFGVKINIIYGGSGTLLNNLAVAQKGDLYLAADFSYITLAREKGLLAEAIPVNQLRAGLAVAKGNPHGIQSLQDLLDKKDLKIGLANPDAASVGKFTKKVLTQHKYWEAIEARVKNDGVFTGTVNELTNNLKLSSIDVAIVWDAIAAQYPELDFVPLAEFDSKPKNTTIGILKSTENSAQALHFARYLTARDKGLVHFEKMGFKIVDGDKWANKPELNFFGGGMLRPAVEESIREFEKREGVIVKTTFNGCGILVSQMEAGAKPDAYFACDRKFMEQVQDRFDASTDLTSNDIVIAVAKANPKAIHSLNDLLKPGVKVGLGHPDKSALGHLTMEMLKSVNLYDKIKTNVAVDSPTGDFLINQISIHSVDAVIIYKSNFMASPSAVRECDMIEIPLEEAKAVQPYAISKDNDHKELLKRLMIQVTSHQERFTDIGFHWQGAVSE</sequence>
<keyword evidence="3" id="KW-1185">Reference proteome</keyword>
<proteinExistence type="predicted"/>
<name>A0ABY7VRM3_9BACT</name>
<dbReference type="Proteomes" id="UP001214250">
    <property type="component" value="Chromosome 1"/>
</dbReference>
<organism evidence="2 3">
    <name type="scientific">Lentisphaera profundi</name>
    <dbReference type="NCBI Taxonomy" id="1658616"/>
    <lineage>
        <taxon>Bacteria</taxon>
        <taxon>Pseudomonadati</taxon>
        <taxon>Lentisphaerota</taxon>
        <taxon>Lentisphaeria</taxon>
        <taxon>Lentisphaerales</taxon>
        <taxon>Lentisphaeraceae</taxon>
        <taxon>Lentisphaera</taxon>
    </lineage>
</organism>
<reference evidence="2 3" key="1">
    <citation type="submission" date="2023-02" db="EMBL/GenBank/DDBJ databases">
        <title>Genome sequence of Lentisphaera profundi SAORIC-696.</title>
        <authorList>
            <person name="Kim e."/>
            <person name="Cho J.-C."/>
            <person name="Choi A."/>
            <person name="Kang I."/>
        </authorList>
    </citation>
    <scope>NUCLEOTIDE SEQUENCE [LARGE SCALE GENOMIC DNA]</scope>
    <source>
        <strain evidence="2 3">SAORIC-696</strain>
    </source>
</reference>
<dbReference type="PANTHER" id="PTHR30632">
    <property type="entry name" value="MOLYBDATE-BINDING PERIPLASMIC PROTEIN"/>
    <property type="match status" value="1"/>
</dbReference>
<dbReference type="PANTHER" id="PTHR30632:SF0">
    <property type="entry name" value="SULFATE-BINDING PROTEIN"/>
    <property type="match status" value="1"/>
</dbReference>
<dbReference type="SUPFAM" id="SSF53850">
    <property type="entry name" value="Periplasmic binding protein-like II"/>
    <property type="match status" value="2"/>
</dbReference>
<keyword evidence="1" id="KW-0732">Signal</keyword>
<dbReference type="EMBL" id="CP117811">
    <property type="protein sequence ID" value="WDE95547.1"/>
    <property type="molecule type" value="Genomic_DNA"/>
</dbReference>
<evidence type="ECO:0000313" key="2">
    <source>
        <dbReference type="EMBL" id="WDE95547.1"/>
    </source>
</evidence>
<protein>
    <submittedName>
        <fullName evidence="2">Extracellular solute-binding protein</fullName>
    </submittedName>
</protein>
<gene>
    <name evidence="2" type="ORF">PQO03_07420</name>
</gene>
<feature type="chain" id="PRO_5046919854" evidence="1">
    <location>
        <begin position="25"/>
        <end position="501"/>
    </location>
</feature>